<dbReference type="PANTHER" id="PTHR40690:SF1">
    <property type="entry name" value="DUF1611 DOMAIN-CONTAINING PROTEIN"/>
    <property type="match status" value="1"/>
</dbReference>
<sequence>MDIKKPYLLFLGDAHDQLAAKVAMGIQQWHPEYCVGQYRMAGCQADCGLPNMDIHAAAAGGARTLVIGVANRGGIISEAWIAVLRQALECGMDLAAGLHNKLADVPEIQSLAAQLGRSLFDVRHPTQAFPVASGRKRSGKRLLPVGTDCSCGKMYTALAIEKALLARGHSATFRATGQTGVLISGAGVSIDAVVSDFIAGAVEALSPDNDAAHWDVIEGQGSLFHPSYAGVTTGIIHGAQPDALVLCHEPTRTHMRGVDYPLPDLRACLDLNLTMARLTNPHARFVGVSINSAQMPEEQALAYMTELEKQLGLPVVDPLRQGVERIIDQL</sequence>
<organism evidence="3 4">
    <name type="scientific">Dickeya lacustris</name>
    <dbReference type="NCBI Taxonomy" id="2259638"/>
    <lineage>
        <taxon>Bacteria</taxon>
        <taxon>Pseudomonadati</taxon>
        <taxon>Pseudomonadota</taxon>
        <taxon>Gammaproteobacteria</taxon>
        <taxon>Enterobacterales</taxon>
        <taxon>Pectobacteriaceae</taxon>
        <taxon>Dickeya</taxon>
    </lineage>
</organism>
<feature type="domain" description="D-glutamate N-acetyltransferase-like N-terminal" evidence="2">
    <location>
        <begin position="39"/>
        <end position="125"/>
    </location>
</feature>
<dbReference type="InterPro" id="IPR035402">
    <property type="entry name" value="DgcN-like_N"/>
</dbReference>
<name>A0ABY8G9M1_9GAMM</name>
<evidence type="ECO:0000313" key="4">
    <source>
        <dbReference type="Proteomes" id="UP001219630"/>
    </source>
</evidence>
<evidence type="ECO:0000313" key="3">
    <source>
        <dbReference type="EMBL" id="WFN56579.1"/>
    </source>
</evidence>
<dbReference type="InterPro" id="IPR011669">
    <property type="entry name" value="DgcN-like"/>
</dbReference>
<proteinExistence type="predicted"/>
<dbReference type="InterPro" id="IPR035086">
    <property type="entry name" value="DgcN-like_C"/>
</dbReference>
<dbReference type="Gene3D" id="3.40.50.300">
    <property type="entry name" value="P-loop containing nucleotide triphosphate hydrolases"/>
    <property type="match status" value="1"/>
</dbReference>
<protein>
    <submittedName>
        <fullName evidence="3">DUF1611 domain-containing protein</fullName>
    </submittedName>
</protein>
<dbReference type="NCBIfam" id="NF041892">
    <property type="entry name" value="DgcN"/>
    <property type="match status" value="1"/>
</dbReference>
<dbReference type="Proteomes" id="UP001219630">
    <property type="component" value="Chromosome"/>
</dbReference>
<feature type="domain" description="D-glutamate N-acetyltransferase-like C-terminal" evidence="1">
    <location>
        <begin position="131"/>
        <end position="326"/>
    </location>
</feature>
<dbReference type="RefSeq" id="WP_125258983.1">
    <property type="nucleotide sequence ID" value="NZ_CP114280.1"/>
</dbReference>
<accession>A0ABY8G9M1</accession>
<dbReference type="PANTHER" id="PTHR40690">
    <property type="entry name" value="GLL3100 PROTEIN"/>
    <property type="match status" value="1"/>
</dbReference>
<dbReference type="Pfam" id="PF17396">
    <property type="entry name" value="DUF1611_N"/>
    <property type="match status" value="1"/>
</dbReference>
<dbReference type="PIRSF" id="PIRSF026760">
    <property type="entry name" value="UCP026760"/>
    <property type="match status" value="1"/>
</dbReference>
<gene>
    <name evidence="3" type="ORF">O1Q98_04625</name>
</gene>
<evidence type="ECO:0000259" key="2">
    <source>
        <dbReference type="Pfam" id="PF17396"/>
    </source>
</evidence>
<dbReference type="InterPro" id="IPR027417">
    <property type="entry name" value="P-loop_NTPase"/>
</dbReference>
<dbReference type="Gene3D" id="3.40.50.720">
    <property type="entry name" value="NAD(P)-binding Rossmann-like Domain"/>
    <property type="match status" value="1"/>
</dbReference>
<keyword evidence="4" id="KW-1185">Reference proteome</keyword>
<reference evidence="3 4" key="1">
    <citation type="submission" date="2022-12" db="EMBL/GenBank/DDBJ databases">
        <title>Complete genome sequencing of Dickeya lacustris type strain LMG30899.</title>
        <authorList>
            <person name="Dobhal S."/>
            <person name="Arizala D."/>
            <person name="Arif M."/>
        </authorList>
    </citation>
    <scope>NUCLEOTIDE SEQUENCE [LARGE SCALE GENOMIC DNA]</scope>
    <source>
        <strain evidence="3 4">LMG30899</strain>
    </source>
</reference>
<dbReference type="EMBL" id="CP114280">
    <property type="protein sequence ID" value="WFN56579.1"/>
    <property type="molecule type" value="Genomic_DNA"/>
</dbReference>
<dbReference type="SUPFAM" id="SSF52540">
    <property type="entry name" value="P-loop containing nucleoside triphosphate hydrolases"/>
    <property type="match status" value="1"/>
</dbReference>
<evidence type="ECO:0000259" key="1">
    <source>
        <dbReference type="Pfam" id="PF07755"/>
    </source>
</evidence>
<dbReference type="Pfam" id="PF07755">
    <property type="entry name" value="DUF1611"/>
    <property type="match status" value="1"/>
</dbReference>